<comment type="caution">
    <text evidence="2">The sequence shown here is derived from an EMBL/GenBank/DDBJ whole genome shotgun (WGS) entry which is preliminary data.</text>
</comment>
<organism evidence="2 3">
    <name type="scientific">Pseudonocardia xishanensis</name>
    <dbReference type="NCBI Taxonomy" id="630995"/>
    <lineage>
        <taxon>Bacteria</taxon>
        <taxon>Bacillati</taxon>
        <taxon>Actinomycetota</taxon>
        <taxon>Actinomycetes</taxon>
        <taxon>Pseudonocardiales</taxon>
        <taxon>Pseudonocardiaceae</taxon>
        <taxon>Pseudonocardia</taxon>
    </lineage>
</organism>
<name>A0ABP8S104_9PSEU</name>
<feature type="compositionally biased region" description="Basic and acidic residues" evidence="1">
    <location>
        <begin position="47"/>
        <end position="61"/>
    </location>
</feature>
<dbReference type="Proteomes" id="UP001501598">
    <property type="component" value="Unassembled WGS sequence"/>
</dbReference>
<evidence type="ECO:0000313" key="3">
    <source>
        <dbReference type="Proteomes" id="UP001501598"/>
    </source>
</evidence>
<keyword evidence="3" id="KW-1185">Reference proteome</keyword>
<evidence type="ECO:0000313" key="2">
    <source>
        <dbReference type="EMBL" id="GAA4555967.1"/>
    </source>
</evidence>
<dbReference type="EMBL" id="BAABGT010000094">
    <property type="protein sequence ID" value="GAA4555967.1"/>
    <property type="molecule type" value="Genomic_DNA"/>
</dbReference>
<sequence>MSQHLEFTFHLAGRTGTMAETAHPAVAPHAADDPRGTRPSPAPTQEQAREGTPDSRREDPP</sequence>
<protein>
    <submittedName>
        <fullName evidence="2">Uncharacterized protein</fullName>
    </submittedName>
</protein>
<reference evidence="3" key="1">
    <citation type="journal article" date="2019" name="Int. J. Syst. Evol. Microbiol.">
        <title>The Global Catalogue of Microorganisms (GCM) 10K type strain sequencing project: providing services to taxonomists for standard genome sequencing and annotation.</title>
        <authorList>
            <consortium name="The Broad Institute Genomics Platform"/>
            <consortium name="The Broad Institute Genome Sequencing Center for Infectious Disease"/>
            <person name="Wu L."/>
            <person name="Ma J."/>
        </authorList>
    </citation>
    <scope>NUCLEOTIDE SEQUENCE [LARGE SCALE GENOMIC DNA]</scope>
    <source>
        <strain evidence="3">JCM 17906</strain>
    </source>
</reference>
<evidence type="ECO:0000256" key="1">
    <source>
        <dbReference type="SAM" id="MobiDB-lite"/>
    </source>
</evidence>
<feature type="region of interest" description="Disordered" evidence="1">
    <location>
        <begin position="16"/>
        <end position="61"/>
    </location>
</feature>
<proteinExistence type="predicted"/>
<gene>
    <name evidence="2" type="ORF">GCM10023175_57200</name>
</gene>
<accession>A0ABP8S104</accession>